<dbReference type="Gene3D" id="3.40.140.10">
    <property type="entry name" value="Cytidine Deaminase, domain 2"/>
    <property type="match status" value="1"/>
</dbReference>
<proteinExistence type="predicted"/>
<organism evidence="2 3">
    <name type="scientific">Halanaerobium congolense</name>
    <dbReference type="NCBI Taxonomy" id="54121"/>
    <lineage>
        <taxon>Bacteria</taxon>
        <taxon>Bacillati</taxon>
        <taxon>Bacillota</taxon>
        <taxon>Clostridia</taxon>
        <taxon>Halanaerobiales</taxon>
        <taxon>Halanaerobiaceae</taxon>
        <taxon>Halanaerobium</taxon>
    </lineage>
</organism>
<dbReference type="InterPro" id="IPR025657">
    <property type="entry name" value="RadC_JAB"/>
</dbReference>
<evidence type="ECO:0000313" key="3">
    <source>
        <dbReference type="Proteomes" id="UP000324896"/>
    </source>
</evidence>
<feature type="domain" description="RadC-like JAB" evidence="1">
    <location>
        <begin position="23"/>
        <end position="138"/>
    </location>
</feature>
<evidence type="ECO:0000259" key="1">
    <source>
        <dbReference type="Pfam" id="PF04002"/>
    </source>
</evidence>
<sequence>MLKIDSIKFDDEKMDNDRLNNYIKKSEDAVEIFVDLLKMDGQEEVVGMIALDNDHRLIGVLELMRGGDTFQKIGTDDLFYLALRLDADSIILAQSKADGLKVSKEDYQFNEFLIEEADKFRINIHDNLIISGRDYISIS</sequence>
<accession>A0A1G6TKM3</accession>
<name>A0A1G6TKM3_9FIRM</name>
<dbReference type="Pfam" id="PF04002">
    <property type="entry name" value="RadC"/>
    <property type="match status" value="1"/>
</dbReference>
<gene>
    <name evidence="2" type="ORF">SAMN04488597_1473</name>
</gene>
<protein>
    <submittedName>
        <fullName evidence="2">RadC-like JAB domain-containing protein</fullName>
    </submittedName>
</protein>
<reference evidence="2 3" key="1">
    <citation type="submission" date="2016-10" db="EMBL/GenBank/DDBJ databases">
        <authorList>
            <person name="Varghese N."/>
            <person name="Submissions S."/>
        </authorList>
    </citation>
    <scope>NUCLEOTIDE SEQUENCE [LARGE SCALE GENOMIC DNA]</scope>
    <source>
        <strain evidence="2 3">WG10</strain>
    </source>
</reference>
<dbReference type="EMBL" id="FMYT01000047">
    <property type="protein sequence ID" value="SDD29623.1"/>
    <property type="molecule type" value="Genomic_DNA"/>
</dbReference>
<dbReference type="Proteomes" id="UP000324896">
    <property type="component" value="Unassembled WGS sequence"/>
</dbReference>
<evidence type="ECO:0000313" key="2">
    <source>
        <dbReference type="EMBL" id="SDD29623.1"/>
    </source>
</evidence>
<dbReference type="AlphaFoldDB" id="A0A1G6TKM3"/>
<dbReference type="RefSeq" id="WP_149796996.1">
    <property type="nucleotide sequence ID" value="NZ_FMYT01000047.1"/>
</dbReference>